<sequence>MKNEFNHRTVSIQIDGVILKGNLAVPQNPIGLVIFSHGSGSSRLSPRNNYVAEILQKNHLATLLFDLLTVDEDKIYENRFNIDLLTLRLIDVTQWAQQLQDTKNLPIGYFGASTGAASALKAAAFYGDDIKTVISRGGRPDLALKDLHKVTAPTLLIVGGLDDVVIELNEKAYQELKCERKLEIIPNATHLFEEPGKLEEVSRISASWFTKHILNKK</sequence>
<reference evidence="2" key="1">
    <citation type="submission" date="2016-10" db="EMBL/GenBank/DDBJ databases">
        <authorList>
            <person name="Varghese N."/>
            <person name="Submissions S."/>
        </authorList>
    </citation>
    <scope>NUCLEOTIDE SEQUENCE [LARGE SCALE GENOMIC DNA]</scope>
    <source>
        <strain evidence="2">DSM 16471</strain>
    </source>
</reference>
<dbReference type="Gene3D" id="3.40.50.1820">
    <property type="entry name" value="alpha/beta hydrolase"/>
    <property type="match status" value="1"/>
</dbReference>
<gene>
    <name evidence="1" type="ORF">SAMN04488008_103319</name>
</gene>
<dbReference type="InterPro" id="IPR029058">
    <property type="entry name" value="AB_hydrolase_fold"/>
</dbReference>
<organism evidence="1 2">
    <name type="scientific">Maribacter orientalis</name>
    <dbReference type="NCBI Taxonomy" id="228957"/>
    <lineage>
        <taxon>Bacteria</taxon>
        <taxon>Pseudomonadati</taxon>
        <taxon>Bacteroidota</taxon>
        <taxon>Flavobacteriia</taxon>
        <taxon>Flavobacteriales</taxon>
        <taxon>Flavobacteriaceae</taxon>
        <taxon>Maribacter</taxon>
    </lineage>
</organism>
<dbReference type="SUPFAM" id="SSF53474">
    <property type="entry name" value="alpha/beta-Hydrolases"/>
    <property type="match status" value="1"/>
</dbReference>
<evidence type="ECO:0000313" key="2">
    <source>
        <dbReference type="Proteomes" id="UP000198990"/>
    </source>
</evidence>
<protein>
    <submittedName>
        <fullName evidence="1">Dienelactone hydrolase</fullName>
    </submittedName>
</protein>
<dbReference type="Proteomes" id="UP000198990">
    <property type="component" value="Unassembled WGS sequence"/>
</dbReference>
<accession>A0A1H7NZE2</accession>
<dbReference type="STRING" id="228957.SAMN04488008_103319"/>
<dbReference type="EMBL" id="FNZN01000003">
    <property type="protein sequence ID" value="SEL28911.1"/>
    <property type="molecule type" value="Genomic_DNA"/>
</dbReference>
<dbReference type="RefSeq" id="WP_091622642.1">
    <property type="nucleotide sequence ID" value="NZ_FNZN01000003.1"/>
</dbReference>
<keyword evidence="2" id="KW-1185">Reference proteome</keyword>
<name>A0A1H7NZE2_9FLAO</name>
<dbReference type="GO" id="GO:0016787">
    <property type="term" value="F:hydrolase activity"/>
    <property type="evidence" value="ECO:0007669"/>
    <property type="project" value="UniProtKB-KW"/>
</dbReference>
<dbReference type="OrthoDB" id="9810066at2"/>
<dbReference type="AlphaFoldDB" id="A0A1H7NZE2"/>
<proteinExistence type="predicted"/>
<evidence type="ECO:0000313" key="1">
    <source>
        <dbReference type="EMBL" id="SEL28911.1"/>
    </source>
</evidence>
<keyword evidence="1" id="KW-0378">Hydrolase</keyword>